<evidence type="ECO:0000313" key="3">
    <source>
        <dbReference type="Proteomes" id="UP001642464"/>
    </source>
</evidence>
<comment type="caution">
    <text evidence="1">The sequence shown here is derived from an EMBL/GenBank/DDBJ whole genome shotgun (WGS) entry which is preliminary data.</text>
</comment>
<keyword evidence="3" id="KW-1185">Reference proteome</keyword>
<name>A0ABP0STH8_9DINO</name>
<evidence type="ECO:0000313" key="1">
    <source>
        <dbReference type="EMBL" id="CAK9115429.1"/>
    </source>
</evidence>
<dbReference type="EMBL" id="CAXAMM010044628">
    <property type="protein sequence ID" value="CAK9115429.1"/>
    <property type="molecule type" value="Genomic_DNA"/>
</dbReference>
<protein>
    <submittedName>
        <fullName evidence="1">Uncharacterized protein</fullName>
    </submittedName>
</protein>
<dbReference type="Proteomes" id="UP001642464">
    <property type="component" value="Unassembled WGS sequence"/>
</dbReference>
<evidence type="ECO:0000313" key="2">
    <source>
        <dbReference type="EMBL" id="CAK9115535.1"/>
    </source>
</evidence>
<organism evidence="1 3">
    <name type="scientific">Durusdinium trenchii</name>
    <dbReference type="NCBI Taxonomy" id="1381693"/>
    <lineage>
        <taxon>Eukaryota</taxon>
        <taxon>Sar</taxon>
        <taxon>Alveolata</taxon>
        <taxon>Dinophyceae</taxon>
        <taxon>Suessiales</taxon>
        <taxon>Symbiodiniaceae</taxon>
        <taxon>Durusdinium</taxon>
    </lineage>
</organism>
<dbReference type="EMBL" id="CAXAMM010044650">
    <property type="protein sequence ID" value="CAK9115535.1"/>
    <property type="molecule type" value="Genomic_DNA"/>
</dbReference>
<accession>A0ABP0STH8</accession>
<sequence>MRLRRLVETKPSGKCHVDEVTRQDYNNTERREWLELALCSAIQKFGPDRKNFKKIRAEFLTRVVVVRERMALREQEVHGTWCTEAKLRQKGYTEKDIAAIIAFCSRFPNSLVRSWKYDNTVLEYFVEDECKSLLKRSEMTKQVETTEMEVWAPPCMHQ</sequence>
<proteinExistence type="predicted"/>
<reference evidence="1 3" key="1">
    <citation type="submission" date="2024-02" db="EMBL/GenBank/DDBJ databases">
        <authorList>
            <person name="Chen Y."/>
            <person name="Shah S."/>
            <person name="Dougan E. K."/>
            <person name="Thang M."/>
            <person name="Chan C."/>
        </authorList>
    </citation>
    <scope>NUCLEOTIDE SEQUENCE [LARGE SCALE GENOMIC DNA]</scope>
</reference>
<gene>
    <name evidence="1" type="ORF">SCF082_LOCUS53428</name>
    <name evidence="2" type="ORF">SCF082_LOCUS53467</name>
</gene>